<dbReference type="EMBL" id="JAEVFJ010000014">
    <property type="protein sequence ID" value="KAH8100990.1"/>
    <property type="molecule type" value="Genomic_DNA"/>
</dbReference>
<evidence type="ECO:0000313" key="3">
    <source>
        <dbReference type="Proteomes" id="UP000813824"/>
    </source>
</evidence>
<dbReference type="AlphaFoldDB" id="A0A8K0XQ48"/>
<name>A0A8K0XQ48_9AGAR</name>
<keyword evidence="3" id="KW-1185">Reference proteome</keyword>
<proteinExistence type="predicted"/>
<dbReference type="PANTHER" id="PTHR12652">
    <property type="entry name" value="PEROXISOMAL BIOGENESIS FACTOR 11"/>
    <property type="match status" value="1"/>
</dbReference>
<dbReference type="Proteomes" id="UP000813824">
    <property type="component" value="Unassembled WGS sequence"/>
</dbReference>
<reference evidence="2" key="1">
    <citation type="journal article" date="2021" name="New Phytol.">
        <title>Evolutionary innovations through gain and loss of genes in the ectomycorrhizal Boletales.</title>
        <authorList>
            <person name="Wu G."/>
            <person name="Miyauchi S."/>
            <person name="Morin E."/>
            <person name="Kuo A."/>
            <person name="Drula E."/>
            <person name="Varga T."/>
            <person name="Kohler A."/>
            <person name="Feng B."/>
            <person name="Cao Y."/>
            <person name="Lipzen A."/>
            <person name="Daum C."/>
            <person name="Hundley H."/>
            <person name="Pangilinan J."/>
            <person name="Johnson J."/>
            <person name="Barry K."/>
            <person name="LaButti K."/>
            <person name="Ng V."/>
            <person name="Ahrendt S."/>
            <person name="Min B."/>
            <person name="Choi I.G."/>
            <person name="Park H."/>
            <person name="Plett J.M."/>
            <person name="Magnuson J."/>
            <person name="Spatafora J.W."/>
            <person name="Nagy L.G."/>
            <person name="Henrissat B."/>
            <person name="Grigoriev I.V."/>
            <person name="Yang Z.L."/>
            <person name="Xu J."/>
            <person name="Martin F.M."/>
        </authorList>
    </citation>
    <scope>NUCLEOTIDE SEQUENCE</scope>
    <source>
        <strain evidence="2">KKN 215</strain>
    </source>
</reference>
<dbReference type="OrthoDB" id="10005898at2759"/>
<evidence type="ECO:0000313" key="2">
    <source>
        <dbReference type="EMBL" id="KAH8100990.1"/>
    </source>
</evidence>
<feature type="region of interest" description="Disordered" evidence="1">
    <location>
        <begin position="291"/>
        <end position="321"/>
    </location>
</feature>
<organism evidence="2 3">
    <name type="scientific">Cristinia sonorae</name>
    <dbReference type="NCBI Taxonomy" id="1940300"/>
    <lineage>
        <taxon>Eukaryota</taxon>
        <taxon>Fungi</taxon>
        <taxon>Dikarya</taxon>
        <taxon>Basidiomycota</taxon>
        <taxon>Agaricomycotina</taxon>
        <taxon>Agaricomycetes</taxon>
        <taxon>Agaricomycetidae</taxon>
        <taxon>Agaricales</taxon>
        <taxon>Pleurotineae</taxon>
        <taxon>Stephanosporaceae</taxon>
        <taxon>Cristinia</taxon>
    </lineage>
</organism>
<evidence type="ECO:0000256" key="1">
    <source>
        <dbReference type="SAM" id="MobiDB-lite"/>
    </source>
</evidence>
<accession>A0A8K0XQ48</accession>
<dbReference type="PANTHER" id="PTHR12652:SF25">
    <property type="entry name" value="MICROBODY (PEROXISOME) PROLIFERATION PROTEIN PEROXIN 11C (EUROFUNG)"/>
    <property type="match status" value="1"/>
</dbReference>
<protein>
    <submittedName>
        <fullName evidence="2">Uncharacterized protein</fullName>
    </submittedName>
</protein>
<gene>
    <name evidence="2" type="ORF">BXZ70DRAFT_892779</name>
</gene>
<sequence>MSRLAKPLTLAKLEDLTLGSFAFVPTSETIDHLIRYLSTWSGTDKLFMIIQYSLKLIVPFLHFRARMQHRAGMRQAPTSGSATALAKLGSLLGDARMLSNIWGLLPIVQWLTSLERNPPPTRKLHTIERLQGWSMLCYYPLEHLYYLLSHSVIPSQLPRPAIFSLFSAASSSNTDKTINLDAGIISRLSVRFWALYVFLQFAHLREDRKLLKQRERALGKSKATTAQAELVDLRKRWDAFWGQVVVNLGYAPLTLHWSLEGGLFNNEAWVGVFGLIAALASWRNGWKATALPPPASAEEESQSGAVSEKGPLYKEGTDGVTDLDLLSPVNLTASGSGSGSLD</sequence>
<comment type="caution">
    <text evidence="2">The sequence shown here is derived from an EMBL/GenBank/DDBJ whole genome shotgun (WGS) entry which is preliminary data.</text>
</comment>